<dbReference type="GeneID" id="5232899"/>
<feature type="compositionally biased region" description="Basic and acidic residues" evidence="2">
    <location>
        <begin position="228"/>
        <end position="243"/>
    </location>
</feature>
<dbReference type="InterPro" id="IPR001878">
    <property type="entry name" value="Znf_CCHC"/>
</dbReference>
<evidence type="ECO:0000313" key="4">
    <source>
        <dbReference type="EMBL" id="EDK44164.1"/>
    </source>
</evidence>
<dbReference type="SUPFAM" id="SSF57756">
    <property type="entry name" value="Retrovirus zinc finger-like domains"/>
    <property type="match status" value="1"/>
</dbReference>
<dbReference type="Gene3D" id="4.10.60.10">
    <property type="entry name" value="Zinc finger, CCHC-type"/>
    <property type="match status" value="1"/>
</dbReference>
<dbReference type="SMART" id="SM00343">
    <property type="entry name" value="ZnF_C2HC"/>
    <property type="match status" value="1"/>
</dbReference>
<dbReference type="Pfam" id="PF00098">
    <property type="entry name" value="zf-CCHC"/>
    <property type="match status" value="1"/>
</dbReference>
<evidence type="ECO:0000256" key="2">
    <source>
        <dbReference type="SAM" id="MobiDB-lite"/>
    </source>
</evidence>
<proteinExistence type="predicted"/>
<keyword evidence="1" id="KW-0863">Zinc-finger</keyword>
<reference evidence="4 5" key="1">
    <citation type="journal article" date="2009" name="Nature">
        <title>Evolution of pathogenicity and sexual reproduction in eight Candida genomes.</title>
        <authorList>
            <person name="Butler G."/>
            <person name="Rasmussen M.D."/>
            <person name="Lin M.F."/>
            <person name="Santos M.A."/>
            <person name="Sakthikumar S."/>
            <person name="Munro C.A."/>
            <person name="Rheinbay E."/>
            <person name="Grabherr M."/>
            <person name="Forche A."/>
            <person name="Reedy J.L."/>
            <person name="Agrafioti I."/>
            <person name="Arnaud M.B."/>
            <person name="Bates S."/>
            <person name="Brown A.J."/>
            <person name="Brunke S."/>
            <person name="Costanzo M.C."/>
            <person name="Fitzpatrick D.A."/>
            <person name="de Groot P.W."/>
            <person name="Harris D."/>
            <person name="Hoyer L.L."/>
            <person name="Hube B."/>
            <person name="Klis F.M."/>
            <person name="Kodira C."/>
            <person name="Lennard N."/>
            <person name="Logue M.E."/>
            <person name="Martin R."/>
            <person name="Neiman A.M."/>
            <person name="Nikolaou E."/>
            <person name="Quail M.A."/>
            <person name="Quinn J."/>
            <person name="Santos M.C."/>
            <person name="Schmitzberger F.F."/>
            <person name="Sherlock G."/>
            <person name="Shah P."/>
            <person name="Silverstein K.A."/>
            <person name="Skrzypek M.S."/>
            <person name="Soll D."/>
            <person name="Staggs R."/>
            <person name="Stansfield I."/>
            <person name="Stumpf M.P."/>
            <person name="Sudbery P.E."/>
            <person name="Srikantha T."/>
            <person name="Zeng Q."/>
            <person name="Berman J."/>
            <person name="Berriman M."/>
            <person name="Heitman J."/>
            <person name="Gow N.A."/>
            <person name="Lorenz M.C."/>
            <person name="Birren B.W."/>
            <person name="Kellis M."/>
            <person name="Cuomo C.A."/>
        </authorList>
    </citation>
    <scope>NUCLEOTIDE SEQUENCE [LARGE SCALE GENOMIC DNA]</scope>
    <source>
        <strain evidence="5">ATCC 11503 / BCRC 21390 / CBS 2605 / JCM 1781 / NBRC 1676 / NRRL YB-4239</strain>
    </source>
</reference>
<dbReference type="GO" id="GO:0003676">
    <property type="term" value="F:nucleic acid binding"/>
    <property type="evidence" value="ECO:0007669"/>
    <property type="project" value="InterPro"/>
</dbReference>
<evidence type="ECO:0000259" key="3">
    <source>
        <dbReference type="PROSITE" id="PS50158"/>
    </source>
</evidence>
<dbReference type="Proteomes" id="UP000001996">
    <property type="component" value="Unassembled WGS sequence"/>
</dbReference>
<dbReference type="KEGG" id="lel:PVL30_003190"/>
<dbReference type="GO" id="GO:0008270">
    <property type="term" value="F:zinc ion binding"/>
    <property type="evidence" value="ECO:0007669"/>
    <property type="project" value="UniProtKB-KW"/>
</dbReference>
<sequence>MSSEIHKMDIDTLKQSKEMLVLMELYKMRLDFTKLFIETLEKKRLEALFGTYIRLPILNNPRNPEKLMHFIKEVEMNSCYYPRFEKDRVKCAVWHMTQDTIDFLLTLHPKLLQANWHEFKAILCNTFLNPNFVAKKKRELMNLQQVTTVEQYEEKFLLIKAYLHQDDENVMFFKRLFVKGLKPEIRQFVIKELFDDEVSLIETATAAIRAESMLSFLREMSSDYEPGYSRDHYTPREQVDSSSRKLTPKQKKVLMANGGCFKCRKIGHKIRDCPMAN</sequence>
<keyword evidence="1" id="KW-0479">Metal-binding</keyword>
<evidence type="ECO:0000313" key="5">
    <source>
        <dbReference type="Proteomes" id="UP000001996"/>
    </source>
</evidence>
<dbReference type="PANTHER" id="PTHR15503">
    <property type="entry name" value="LDOC1 RELATED"/>
    <property type="match status" value="1"/>
</dbReference>
<name>A5DYA6_LODEL</name>
<dbReference type="PROSITE" id="PS50158">
    <property type="entry name" value="ZF_CCHC"/>
    <property type="match status" value="1"/>
</dbReference>
<feature type="region of interest" description="Disordered" evidence="2">
    <location>
        <begin position="227"/>
        <end position="247"/>
    </location>
</feature>
<dbReference type="InterPro" id="IPR005162">
    <property type="entry name" value="Retrotrans_gag_dom"/>
</dbReference>
<gene>
    <name evidence="4" type="ORF">LELG_02343</name>
</gene>
<dbReference type="eggNOG" id="ENOG502S3G3">
    <property type="taxonomic scope" value="Eukaryota"/>
</dbReference>
<organism evidence="4 5">
    <name type="scientific">Lodderomyces elongisporus (strain ATCC 11503 / CBS 2605 / JCM 1781 / NBRC 1676 / NRRL YB-4239)</name>
    <name type="common">Yeast</name>
    <name type="synonym">Saccharomyces elongisporus</name>
    <dbReference type="NCBI Taxonomy" id="379508"/>
    <lineage>
        <taxon>Eukaryota</taxon>
        <taxon>Fungi</taxon>
        <taxon>Dikarya</taxon>
        <taxon>Ascomycota</taxon>
        <taxon>Saccharomycotina</taxon>
        <taxon>Pichiomycetes</taxon>
        <taxon>Debaryomycetaceae</taxon>
        <taxon>Candida/Lodderomyces clade</taxon>
        <taxon>Lodderomyces</taxon>
    </lineage>
</organism>
<dbReference type="InterPro" id="IPR036875">
    <property type="entry name" value="Znf_CCHC_sf"/>
</dbReference>
<dbReference type="OrthoDB" id="2430210at2759"/>
<dbReference type="EMBL" id="CH981526">
    <property type="protein sequence ID" value="EDK44164.1"/>
    <property type="molecule type" value="Genomic_DNA"/>
</dbReference>
<keyword evidence="5" id="KW-1185">Reference proteome</keyword>
<dbReference type="InterPro" id="IPR032567">
    <property type="entry name" value="RTL1-rel"/>
</dbReference>
<evidence type="ECO:0000256" key="1">
    <source>
        <dbReference type="PROSITE-ProRule" id="PRU00047"/>
    </source>
</evidence>
<feature type="domain" description="CCHC-type" evidence="3">
    <location>
        <begin position="260"/>
        <end position="274"/>
    </location>
</feature>
<keyword evidence="1" id="KW-0862">Zinc</keyword>
<accession>A5DYA6</accession>
<dbReference type="AlphaFoldDB" id="A5DYA6"/>
<protein>
    <recommendedName>
        <fullName evidence="3">CCHC-type domain-containing protein</fullName>
    </recommendedName>
</protein>
<dbReference type="Pfam" id="PF03732">
    <property type="entry name" value="Retrotrans_gag"/>
    <property type="match status" value="1"/>
</dbReference>
<dbReference type="InParanoid" id="A5DYA6"/>
<dbReference type="HOGENOM" id="CLU_960004_0_0_1"/>